<name>A0A832ZAR1_9EURY</name>
<dbReference type="InterPro" id="IPR029044">
    <property type="entry name" value="Nucleotide-diphossugar_trans"/>
</dbReference>
<dbReference type="PANTHER" id="PTHR19136:SF86">
    <property type="entry name" value="ADENOSYLCOBINAMIDE-PHOSPHATE GUANYLYLTRANSFERASE"/>
    <property type="match status" value="1"/>
</dbReference>
<dbReference type="InterPro" id="IPR053669">
    <property type="entry name" value="AdoCbi-P_Guanylyltransferase"/>
</dbReference>
<dbReference type="Pfam" id="PF12804">
    <property type="entry name" value="NTP_transf_3"/>
    <property type="match status" value="1"/>
</dbReference>
<evidence type="ECO:0000313" key="4">
    <source>
        <dbReference type="Proteomes" id="UP000643554"/>
    </source>
</evidence>
<dbReference type="GO" id="GO:0016779">
    <property type="term" value="F:nucleotidyltransferase activity"/>
    <property type="evidence" value="ECO:0007669"/>
    <property type="project" value="UniProtKB-KW"/>
</dbReference>
<dbReference type="Proteomes" id="UP000643554">
    <property type="component" value="Unassembled WGS sequence"/>
</dbReference>
<keyword evidence="3" id="KW-0548">Nucleotidyltransferase</keyword>
<evidence type="ECO:0000313" key="3">
    <source>
        <dbReference type="EMBL" id="HIP84133.1"/>
    </source>
</evidence>
<dbReference type="EMBL" id="DQUI01000025">
    <property type="protein sequence ID" value="HIP84133.1"/>
    <property type="molecule type" value="Genomic_DNA"/>
</dbReference>
<feature type="domain" description="MobA-like NTP transferase" evidence="2">
    <location>
        <begin position="3"/>
        <end position="118"/>
    </location>
</feature>
<comment type="caution">
    <text evidence="3">The sequence shown here is derived from an EMBL/GenBank/DDBJ whole genome shotgun (WGS) entry which is preliminary data.</text>
</comment>
<dbReference type="Gene3D" id="3.90.550.10">
    <property type="entry name" value="Spore Coat Polysaccharide Biosynthesis Protein SpsA, Chain A"/>
    <property type="match status" value="1"/>
</dbReference>
<gene>
    <name evidence="3" type="ORF">EYH15_01385</name>
</gene>
<dbReference type="PANTHER" id="PTHR19136">
    <property type="entry name" value="MOLYBDENUM COFACTOR GUANYLYLTRANSFERASE"/>
    <property type="match status" value="1"/>
</dbReference>
<evidence type="ECO:0000256" key="1">
    <source>
        <dbReference type="ARBA" id="ARBA00022679"/>
    </source>
</evidence>
<reference evidence="3" key="1">
    <citation type="journal article" date="2020" name="ISME J.">
        <title>Gammaproteobacteria mediating utilization of methyl-, sulfur- and petroleum organic compounds in deep ocean hydrothermal plumes.</title>
        <authorList>
            <person name="Zhou Z."/>
            <person name="Liu Y."/>
            <person name="Pan J."/>
            <person name="Cron B.R."/>
            <person name="Toner B.M."/>
            <person name="Anantharaman K."/>
            <person name="Breier J.A."/>
            <person name="Dick G.J."/>
            <person name="Li M."/>
        </authorList>
    </citation>
    <scope>NUCLEOTIDE SEQUENCE</scope>
    <source>
        <strain evidence="3">SZUA-1453</strain>
    </source>
</reference>
<organism evidence="3 4">
    <name type="scientific">Methanothermococcus okinawensis</name>
    <dbReference type="NCBI Taxonomy" id="155863"/>
    <lineage>
        <taxon>Archaea</taxon>
        <taxon>Methanobacteriati</taxon>
        <taxon>Methanobacteriota</taxon>
        <taxon>Methanomada group</taxon>
        <taxon>Methanococci</taxon>
        <taxon>Methanococcales</taxon>
        <taxon>Methanococcaceae</taxon>
        <taxon>Methanothermococcus</taxon>
    </lineage>
</organism>
<proteinExistence type="predicted"/>
<protein>
    <submittedName>
        <fullName evidence="3">Adenosylcobinamide-phosphate guanylyltransferase</fullName>
    </submittedName>
</protein>
<sequence>MDALLMAGGRGTRLKVKMEKPLLPILKKPMIDYTIHSLLNSKIENIYIAVSHYTKKTKRYLLEHYRDRRVKIIDTPGRGYINDINYSMRYFSEPFIVVPCDIPTLTSKVIDNILQGYNTLRSQYRDLEALCVVVRRDSYPGSSTVVMGDYIPLGINILSPVNRAQVEKLYVLNEPLLNVNRLEDREIAEAIIRDRRWEI</sequence>
<dbReference type="InterPro" id="IPR025877">
    <property type="entry name" value="MobA-like_NTP_Trfase"/>
</dbReference>
<accession>A0A832ZAR1</accession>
<keyword evidence="1 3" id="KW-0808">Transferase</keyword>
<dbReference type="SUPFAM" id="SSF53448">
    <property type="entry name" value="Nucleotide-diphospho-sugar transferases"/>
    <property type="match status" value="1"/>
</dbReference>
<dbReference type="NCBIfam" id="NF045495">
    <property type="entry name" value="AdoCbiPCobY_Meth"/>
    <property type="match status" value="1"/>
</dbReference>
<dbReference type="AlphaFoldDB" id="A0A832ZAR1"/>
<evidence type="ECO:0000259" key="2">
    <source>
        <dbReference type="Pfam" id="PF12804"/>
    </source>
</evidence>